<reference evidence="1 2" key="1">
    <citation type="submission" date="2016-04" db="EMBL/GenBank/DDBJ databases">
        <title>Complete genome sequence of natural rubber-degrading, novel Gram-negative bacterium, Rhizobacter gummiphilus strain NS21.</title>
        <authorList>
            <person name="Tabata M."/>
            <person name="Kasai D."/>
            <person name="Fukuda M."/>
        </authorList>
    </citation>
    <scope>NUCLEOTIDE SEQUENCE [LARGE SCALE GENOMIC DNA]</scope>
    <source>
        <strain evidence="1 2">NS21</strain>
    </source>
</reference>
<name>A0A1W6L9N7_9BURK</name>
<dbReference type="AlphaFoldDB" id="A0A1W6L9N7"/>
<proteinExistence type="predicted"/>
<keyword evidence="2" id="KW-1185">Reference proteome</keyword>
<evidence type="ECO:0000313" key="2">
    <source>
        <dbReference type="Proteomes" id="UP000193427"/>
    </source>
</evidence>
<dbReference type="EMBL" id="CP015118">
    <property type="protein sequence ID" value="ARN20972.1"/>
    <property type="molecule type" value="Genomic_DNA"/>
</dbReference>
<organism evidence="1 2">
    <name type="scientific">Piscinibacter gummiphilus</name>
    <dbReference type="NCBI Taxonomy" id="946333"/>
    <lineage>
        <taxon>Bacteria</taxon>
        <taxon>Pseudomonadati</taxon>
        <taxon>Pseudomonadota</taxon>
        <taxon>Betaproteobacteria</taxon>
        <taxon>Burkholderiales</taxon>
        <taxon>Sphaerotilaceae</taxon>
        <taxon>Piscinibacter</taxon>
    </lineage>
</organism>
<dbReference type="Proteomes" id="UP000193427">
    <property type="component" value="Chromosome"/>
</dbReference>
<evidence type="ECO:0000313" key="1">
    <source>
        <dbReference type="EMBL" id="ARN20972.1"/>
    </source>
</evidence>
<accession>A0A1W6L9N7</accession>
<dbReference type="KEGG" id="rgu:A4W93_14300"/>
<dbReference type="PROSITE" id="PS51257">
    <property type="entry name" value="PROKAR_LIPOPROTEIN"/>
    <property type="match status" value="1"/>
</dbReference>
<sequence>MRRIIATAWIALAATGCGNTPTAIPEEFVLWKTVRVPAASATAFANCLEQEFYKSHSVTATTVRQQRQPGGSRVETWGSSRGLQVRADVFDDGRAELRELKDSQLVDTSGERRAFLRCFDLHSPY</sequence>
<dbReference type="RefSeq" id="WP_085751250.1">
    <property type="nucleotide sequence ID" value="NZ_BSPR01000007.1"/>
</dbReference>
<protein>
    <recommendedName>
        <fullName evidence="3">Lipoprotein</fullName>
    </recommendedName>
</protein>
<gene>
    <name evidence="1" type="ORF">A4W93_14300</name>
</gene>
<evidence type="ECO:0008006" key="3">
    <source>
        <dbReference type="Google" id="ProtNLM"/>
    </source>
</evidence>